<proteinExistence type="inferred from homology"/>
<keyword evidence="11" id="KW-1185">Reference proteome</keyword>
<dbReference type="AlphaFoldDB" id="A0AAD5U3N3"/>
<reference evidence="10" key="1">
    <citation type="submission" date="2020-05" db="EMBL/GenBank/DDBJ databases">
        <title>Phylogenomic resolution of chytrid fungi.</title>
        <authorList>
            <person name="Stajich J.E."/>
            <person name="Amses K."/>
            <person name="Simmons R."/>
            <person name="Seto K."/>
            <person name="Myers J."/>
            <person name="Bonds A."/>
            <person name="Quandt C.A."/>
            <person name="Barry K."/>
            <person name="Liu P."/>
            <person name="Grigoriev I."/>
            <person name="Longcore J.E."/>
            <person name="James T.Y."/>
        </authorList>
    </citation>
    <scope>NUCLEOTIDE SEQUENCE</scope>
    <source>
        <strain evidence="10">JEL0476</strain>
    </source>
</reference>
<accession>A0AAD5U3N3</accession>
<evidence type="ECO:0000259" key="9">
    <source>
        <dbReference type="Pfam" id="PF04572"/>
    </source>
</evidence>
<dbReference type="SUPFAM" id="SSF53448">
    <property type="entry name" value="Nucleotide-diphospho-sugar transferases"/>
    <property type="match status" value="1"/>
</dbReference>
<keyword evidence="7" id="KW-0175">Coiled coil</keyword>
<dbReference type="PANTHER" id="PTHR12042:SF21">
    <property type="entry name" value="ALPHA1,4-GALACTOSYLTRANSFERASE 1-RELATED"/>
    <property type="match status" value="1"/>
</dbReference>
<name>A0AAD5U3N3_9FUNG</name>
<feature type="domain" description="Alpha 1,4-glycosyltransferase" evidence="9">
    <location>
        <begin position="479"/>
        <end position="561"/>
    </location>
</feature>
<evidence type="ECO:0000256" key="3">
    <source>
        <dbReference type="ARBA" id="ARBA00022676"/>
    </source>
</evidence>
<feature type="coiled-coil region" evidence="7">
    <location>
        <begin position="35"/>
        <end position="71"/>
    </location>
</feature>
<dbReference type="InterPro" id="IPR051981">
    <property type="entry name" value="Glycosyltransf_32"/>
</dbReference>
<dbReference type="InterPro" id="IPR007652">
    <property type="entry name" value="A1-4-GlycosylTfrase_dom"/>
</dbReference>
<feature type="region of interest" description="Disordered" evidence="8">
    <location>
        <begin position="147"/>
        <end position="170"/>
    </location>
</feature>
<dbReference type="GO" id="GO:0006688">
    <property type="term" value="P:glycosphingolipid biosynthetic process"/>
    <property type="evidence" value="ECO:0007669"/>
    <property type="project" value="TreeGrafter"/>
</dbReference>
<dbReference type="InterPro" id="IPR029044">
    <property type="entry name" value="Nucleotide-diphossugar_trans"/>
</dbReference>
<organism evidence="10 11">
    <name type="scientific">Clydaea vesicula</name>
    <dbReference type="NCBI Taxonomy" id="447962"/>
    <lineage>
        <taxon>Eukaryota</taxon>
        <taxon>Fungi</taxon>
        <taxon>Fungi incertae sedis</taxon>
        <taxon>Chytridiomycota</taxon>
        <taxon>Chytridiomycota incertae sedis</taxon>
        <taxon>Chytridiomycetes</taxon>
        <taxon>Lobulomycetales</taxon>
        <taxon>Lobulomycetaceae</taxon>
        <taxon>Clydaea</taxon>
    </lineage>
</organism>
<gene>
    <name evidence="10" type="ORF">HK099_004049</name>
</gene>
<keyword evidence="3" id="KW-0328">Glycosyltransferase</keyword>
<evidence type="ECO:0000313" key="10">
    <source>
        <dbReference type="EMBL" id="KAJ3220723.1"/>
    </source>
</evidence>
<dbReference type="Proteomes" id="UP001211065">
    <property type="component" value="Unassembled WGS sequence"/>
</dbReference>
<evidence type="ECO:0000256" key="6">
    <source>
        <dbReference type="ARBA" id="ARBA00023136"/>
    </source>
</evidence>
<dbReference type="EMBL" id="JADGJW010000278">
    <property type="protein sequence ID" value="KAJ3220723.1"/>
    <property type="molecule type" value="Genomic_DNA"/>
</dbReference>
<evidence type="ECO:0000313" key="11">
    <source>
        <dbReference type="Proteomes" id="UP001211065"/>
    </source>
</evidence>
<dbReference type="Pfam" id="PF04572">
    <property type="entry name" value="Gb3_synth"/>
    <property type="match status" value="2"/>
</dbReference>
<comment type="caution">
    <text evidence="10">The sequence shown here is derived from an EMBL/GenBank/DDBJ whole genome shotgun (WGS) entry which is preliminary data.</text>
</comment>
<comment type="similarity">
    <text evidence="2">Belongs to the glycosyltransferase 32 family.</text>
</comment>
<evidence type="ECO:0000256" key="1">
    <source>
        <dbReference type="ARBA" id="ARBA00004323"/>
    </source>
</evidence>
<dbReference type="Gene3D" id="3.90.550.20">
    <property type="match status" value="1"/>
</dbReference>
<evidence type="ECO:0000256" key="7">
    <source>
        <dbReference type="SAM" id="Coils"/>
    </source>
</evidence>
<comment type="subcellular location">
    <subcellularLocation>
        <location evidence="1">Golgi apparatus membrane</location>
        <topology evidence="1">Single-pass type II membrane protein</topology>
    </subcellularLocation>
</comment>
<dbReference type="PANTHER" id="PTHR12042">
    <property type="entry name" value="LACTOSYLCERAMIDE 4-ALPHA-GALACTOSYLTRANSFERASE ALPHA- 1,4-GALACTOSYLTRANSFERASE"/>
    <property type="match status" value="1"/>
</dbReference>
<evidence type="ECO:0000256" key="8">
    <source>
        <dbReference type="SAM" id="MobiDB-lite"/>
    </source>
</evidence>
<dbReference type="InterPro" id="IPR007577">
    <property type="entry name" value="GlycoTrfase_DXD_sugar-bd_CS"/>
</dbReference>
<sequence length="569" mass="67191">MSFLINKLKFANQINKTFEVENNKSLHDFTGDSEISEENSQFEEYKLQLVNAIKEKKMEDLGINLKNYRETPFNEDKLGVTIKVNEKFNIFAKSNREKISQNPQSDNFKFWDSPTYRVRQEEEKRLKVEMERTELEEKKKTEYEKEVEKKKLQSANDKKSPEQKSLDGEETCKNFYSQSRKTPFNIINGDGENFNFAGMTVRSLVNANYEVSEKTEELLSKDLSNQTNVPKTINFLNYNPTFDNLPYLCALESAARHNKDHYIKFYVRDKEDFYTVAEDWLNKINFKFRFIVLPLNFAEKFSNTPFESWYEEKKYMDSEWQMQNLGNAFRLALIWKNGGVYLDTDIISINSFKDLKHSRLVAREDSSRINNAVLSFPPKDPYIWSAMELFVNNWNGHTWGNNGPLCLTRAMIRDCNWNSLASAKMELFEIYRPNVTVADIESKKLAVPNNEPTKKGTPEREEQLANNRKYLEKYGNHTERPYCSSITVASRIRFYPIHYSQSNFFLKDWWKNCNFFKYIYEKSIGVHWWNRMFKFKNTKTNLSPNSTIAKIFNDQCPVYMQVYGLQSIG</sequence>
<keyword evidence="6" id="KW-0472">Membrane</keyword>
<keyword evidence="5" id="KW-0333">Golgi apparatus</keyword>
<dbReference type="GO" id="GO:0016758">
    <property type="term" value="F:hexosyltransferase activity"/>
    <property type="evidence" value="ECO:0007669"/>
    <property type="project" value="TreeGrafter"/>
</dbReference>
<protein>
    <recommendedName>
        <fullName evidence="9">Alpha 1,4-glycosyltransferase domain-containing protein</fullName>
    </recommendedName>
</protein>
<feature type="domain" description="Alpha 1,4-glycosyltransferase" evidence="9">
    <location>
        <begin position="376"/>
        <end position="424"/>
    </location>
</feature>
<dbReference type="GO" id="GO:0000139">
    <property type="term" value="C:Golgi membrane"/>
    <property type="evidence" value="ECO:0007669"/>
    <property type="project" value="UniProtKB-SubCell"/>
</dbReference>
<dbReference type="Pfam" id="PF04488">
    <property type="entry name" value="Gly_transf_sug"/>
    <property type="match status" value="1"/>
</dbReference>
<evidence type="ECO:0000256" key="4">
    <source>
        <dbReference type="ARBA" id="ARBA00022679"/>
    </source>
</evidence>
<keyword evidence="4" id="KW-0808">Transferase</keyword>
<evidence type="ECO:0000256" key="2">
    <source>
        <dbReference type="ARBA" id="ARBA00009003"/>
    </source>
</evidence>
<evidence type="ECO:0000256" key="5">
    <source>
        <dbReference type="ARBA" id="ARBA00023034"/>
    </source>
</evidence>